<dbReference type="InterPro" id="IPR013538">
    <property type="entry name" value="ASHA1/2-like_C"/>
</dbReference>
<dbReference type="RefSeq" id="WP_340336915.1">
    <property type="nucleotide sequence ID" value="NZ_JBBKZS010000008.1"/>
</dbReference>
<feature type="domain" description="Activator of Hsp90 ATPase homologue 1/2-like C-terminal" evidence="2">
    <location>
        <begin position="30"/>
        <end position="156"/>
    </location>
</feature>
<dbReference type="Gene3D" id="3.30.530.20">
    <property type="match status" value="1"/>
</dbReference>
<name>A0ABU8XAW0_9BURK</name>
<evidence type="ECO:0000259" key="2">
    <source>
        <dbReference type="Pfam" id="PF08327"/>
    </source>
</evidence>
<organism evidence="3 4">
    <name type="scientific">Variovorax robiniae</name>
    <dbReference type="NCBI Taxonomy" id="1836199"/>
    <lineage>
        <taxon>Bacteria</taxon>
        <taxon>Pseudomonadati</taxon>
        <taxon>Pseudomonadota</taxon>
        <taxon>Betaproteobacteria</taxon>
        <taxon>Burkholderiales</taxon>
        <taxon>Comamonadaceae</taxon>
        <taxon>Variovorax</taxon>
    </lineage>
</organism>
<dbReference type="InterPro" id="IPR023393">
    <property type="entry name" value="START-like_dom_sf"/>
</dbReference>
<proteinExistence type="inferred from homology"/>
<comment type="caution">
    <text evidence="3">The sequence shown here is derived from an EMBL/GenBank/DDBJ whole genome shotgun (WGS) entry which is preliminary data.</text>
</comment>
<dbReference type="Proteomes" id="UP001367030">
    <property type="component" value="Unassembled WGS sequence"/>
</dbReference>
<dbReference type="CDD" id="cd08899">
    <property type="entry name" value="SRPBCC_CalC_Aha1-like_6"/>
    <property type="match status" value="1"/>
</dbReference>
<reference evidence="3 4" key="1">
    <citation type="submission" date="2024-03" db="EMBL/GenBank/DDBJ databases">
        <title>Novel species of the genus Variovorax.</title>
        <authorList>
            <person name="Liu Q."/>
            <person name="Xin Y.-H."/>
        </authorList>
    </citation>
    <scope>NUCLEOTIDE SEQUENCE [LARGE SCALE GENOMIC DNA]</scope>
    <source>
        <strain evidence="3 4">KACC 18901</strain>
    </source>
</reference>
<keyword evidence="4" id="KW-1185">Reference proteome</keyword>
<protein>
    <submittedName>
        <fullName evidence="3">SRPBCC family protein</fullName>
    </submittedName>
</protein>
<gene>
    <name evidence="3" type="ORF">WKW79_19875</name>
</gene>
<evidence type="ECO:0000313" key="4">
    <source>
        <dbReference type="Proteomes" id="UP001367030"/>
    </source>
</evidence>
<sequence length="185" mass="20376">MKEHTVMKEDLGDVTAPGTLRFERLLPVGIDRAWAHLVEPELRAHWLAGGAMGAQPGDAFDLLFDHTALSGEQAPERFRQFRVPVTQASRVLQYEGPHLLVLAWGGGTDSPPSEARFELASQGDKQTSLRLTHSGLANAAEMRDVAAGWHAHLGVLLDVLDGRIPRPFWSHLDKAAAEYDQRITD</sequence>
<accession>A0ABU8XAW0</accession>
<dbReference type="SUPFAM" id="SSF55961">
    <property type="entry name" value="Bet v1-like"/>
    <property type="match status" value="1"/>
</dbReference>
<evidence type="ECO:0000313" key="3">
    <source>
        <dbReference type="EMBL" id="MEJ8856844.1"/>
    </source>
</evidence>
<dbReference type="Pfam" id="PF08327">
    <property type="entry name" value="AHSA1"/>
    <property type="match status" value="1"/>
</dbReference>
<comment type="similarity">
    <text evidence="1">Belongs to the AHA1 family.</text>
</comment>
<dbReference type="EMBL" id="JBBKZS010000008">
    <property type="protein sequence ID" value="MEJ8856844.1"/>
    <property type="molecule type" value="Genomic_DNA"/>
</dbReference>
<evidence type="ECO:0000256" key="1">
    <source>
        <dbReference type="ARBA" id="ARBA00006817"/>
    </source>
</evidence>